<evidence type="ECO:0000313" key="2">
    <source>
        <dbReference type="Proteomes" id="UP000515377"/>
    </source>
</evidence>
<sequence>MDLLASMHGVLDQDRTMLRGRLEQFQRRKFPDGANTGRGRPAQYTISMVLQMALAMEQVQLGVTPERIVRLLGDHIGGFAKGFAKVASVSTDSVDPLFYIFSESTLVVNRPDRPAPDAHKTHYSIMPRLSEISDPDGKYPWRQFFVSRPRASMVNLSKLLEQVSDFLVREKVATADQIKSDIDEWAAPFIEEDEGHEARMKAASNVDPKA</sequence>
<protein>
    <submittedName>
        <fullName evidence="1">Uncharacterized protein</fullName>
    </submittedName>
</protein>
<accession>A0A9X7YC31</accession>
<evidence type="ECO:0000313" key="1">
    <source>
        <dbReference type="EMBL" id="QNG45012.1"/>
    </source>
</evidence>
<proteinExistence type="predicted"/>
<gene>
    <name evidence="1" type="ORF">H3V42_24810</name>
</gene>
<dbReference type="AlphaFoldDB" id="A0A9X7YC31"/>
<name>A0A9X7YC31_SPHYA</name>
<dbReference type="Proteomes" id="UP000515377">
    <property type="component" value="Chromosome"/>
</dbReference>
<dbReference type="EMBL" id="CP060122">
    <property type="protein sequence ID" value="QNG45012.1"/>
    <property type="molecule type" value="Genomic_DNA"/>
</dbReference>
<organism evidence="1 2">
    <name type="scientific">Sphingobium yanoikuyae</name>
    <name type="common">Sphingomonas yanoikuyae</name>
    <dbReference type="NCBI Taxonomy" id="13690"/>
    <lineage>
        <taxon>Bacteria</taxon>
        <taxon>Pseudomonadati</taxon>
        <taxon>Pseudomonadota</taxon>
        <taxon>Alphaproteobacteria</taxon>
        <taxon>Sphingomonadales</taxon>
        <taxon>Sphingomonadaceae</taxon>
        <taxon>Sphingobium</taxon>
    </lineage>
</organism>
<reference evidence="1 2" key="1">
    <citation type="submission" date="2020-07" db="EMBL/GenBank/DDBJ databases">
        <title>Whole genome sequence of Sphingobium yanoikuyae A3.</title>
        <authorList>
            <person name="Han S.-S."/>
        </authorList>
    </citation>
    <scope>NUCLEOTIDE SEQUENCE [LARGE SCALE GENOMIC DNA]</scope>
    <source>
        <strain evidence="1 2">A3</strain>
    </source>
</reference>